<dbReference type="RefSeq" id="WP_100342197.1">
    <property type="nucleotide sequence ID" value="NZ_PGFJ01000002.1"/>
</dbReference>
<proteinExistence type="predicted"/>
<comment type="caution">
    <text evidence="1">The sequence shown here is derived from an EMBL/GenBank/DDBJ whole genome shotgun (WGS) entry which is preliminary data.</text>
</comment>
<dbReference type="EMBL" id="PGFJ01000002">
    <property type="protein sequence ID" value="PJJ79892.1"/>
    <property type="molecule type" value="Genomic_DNA"/>
</dbReference>
<name>A0A2H9VNK1_9SPHI</name>
<accession>A0A2H9VNK1</accession>
<evidence type="ECO:0000313" key="2">
    <source>
        <dbReference type="Proteomes" id="UP000242687"/>
    </source>
</evidence>
<reference evidence="1 2" key="1">
    <citation type="submission" date="2017-11" db="EMBL/GenBank/DDBJ databases">
        <title>Genomic Encyclopedia of Archaeal and Bacterial Type Strains, Phase II (KMG-II): From Individual Species to Whole Genera.</title>
        <authorList>
            <person name="Goeker M."/>
        </authorList>
    </citation>
    <scope>NUCLEOTIDE SEQUENCE [LARGE SCALE GENOMIC DNA]</scope>
    <source>
        <strain evidence="1 2">DSM 28175</strain>
    </source>
</reference>
<dbReference type="Proteomes" id="UP000242687">
    <property type="component" value="Unassembled WGS sequence"/>
</dbReference>
<evidence type="ECO:0000313" key="1">
    <source>
        <dbReference type="EMBL" id="PJJ79892.1"/>
    </source>
</evidence>
<organism evidence="1 2">
    <name type="scientific">Mucilaginibacter auburnensis</name>
    <dbReference type="NCBI Taxonomy" id="1457233"/>
    <lineage>
        <taxon>Bacteria</taxon>
        <taxon>Pseudomonadati</taxon>
        <taxon>Bacteroidota</taxon>
        <taxon>Sphingobacteriia</taxon>
        <taxon>Sphingobacteriales</taxon>
        <taxon>Sphingobacteriaceae</taxon>
        <taxon>Mucilaginibacter</taxon>
    </lineage>
</organism>
<dbReference type="OrthoDB" id="1524666at2"/>
<protein>
    <submittedName>
        <fullName evidence="1">Uncharacterized protein</fullName>
    </submittedName>
</protein>
<gene>
    <name evidence="1" type="ORF">CLV57_3031</name>
</gene>
<dbReference type="AlphaFoldDB" id="A0A2H9VNK1"/>
<keyword evidence="2" id="KW-1185">Reference proteome</keyword>
<sequence length="90" mass="10330">MLTLTTHTLEKMELLLKTAGYKVRYEKGNFKTGACLLQNSKIIVINRFSNLESKVLALAELLRELEIDHAVLDDKQIAFLQQLKQTKLEL</sequence>